<dbReference type="AlphaFoldDB" id="A0A8S1PPX8"/>
<feature type="transmembrane region" description="Helical" evidence="1">
    <location>
        <begin position="33"/>
        <end position="55"/>
    </location>
</feature>
<dbReference type="GO" id="GO:0008270">
    <property type="term" value="F:zinc ion binding"/>
    <property type="evidence" value="ECO:0007669"/>
    <property type="project" value="TreeGrafter"/>
</dbReference>
<dbReference type="EMBL" id="CAJJDN010000084">
    <property type="protein sequence ID" value="CAD8105490.1"/>
    <property type="molecule type" value="Genomic_DNA"/>
</dbReference>
<evidence type="ECO:0000256" key="1">
    <source>
        <dbReference type="SAM" id="Phobius"/>
    </source>
</evidence>
<keyword evidence="1" id="KW-0812">Transmembrane</keyword>
<protein>
    <recommendedName>
        <fullName evidence="4">Transmembrane protein</fullName>
    </recommendedName>
</protein>
<organism evidence="2 3">
    <name type="scientific">Paramecium sonneborni</name>
    <dbReference type="NCBI Taxonomy" id="65129"/>
    <lineage>
        <taxon>Eukaryota</taxon>
        <taxon>Sar</taxon>
        <taxon>Alveolata</taxon>
        <taxon>Ciliophora</taxon>
        <taxon>Intramacronucleata</taxon>
        <taxon>Oligohymenophorea</taxon>
        <taxon>Peniculida</taxon>
        <taxon>Parameciidae</taxon>
        <taxon>Paramecium</taxon>
    </lineage>
</organism>
<dbReference type="PANTHER" id="PTHR12621">
    <property type="entry name" value="CYSTEINE AND HISTIDINE-RICH DOMAIN CHORD -CONTAINING PROTEIN"/>
    <property type="match status" value="1"/>
</dbReference>
<accession>A0A8S1PPX8</accession>
<proteinExistence type="predicted"/>
<dbReference type="PANTHER" id="PTHR12621:SF7">
    <property type="entry name" value="CYSTEINE AND HISTIDINE-RICH DOMAIN-CONTAINING PROTEIN 1"/>
    <property type="match status" value="1"/>
</dbReference>
<keyword evidence="3" id="KW-1185">Reference proteome</keyword>
<keyword evidence="1" id="KW-1133">Transmembrane helix</keyword>
<evidence type="ECO:0000313" key="2">
    <source>
        <dbReference type="EMBL" id="CAD8105490.1"/>
    </source>
</evidence>
<comment type="caution">
    <text evidence="2">The sequence shown here is derived from an EMBL/GenBank/DDBJ whole genome shotgun (WGS) entry which is preliminary data.</text>
</comment>
<keyword evidence="1" id="KW-0472">Membrane</keyword>
<name>A0A8S1PPX8_9CILI</name>
<dbReference type="Proteomes" id="UP000692954">
    <property type="component" value="Unassembled WGS sequence"/>
</dbReference>
<evidence type="ECO:0000313" key="3">
    <source>
        <dbReference type="Proteomes" id="UP000692954"/>
    </source>
</evidence>
<gene>
    <name evidence="2" type="ORF">PSON_ATCC_30995.1.T0840181</name>
</gene>
<reference evidence="2" key="1">
    <citation type="submission" date="2021-01" db="EMBL/GenBank/DDBJ databases">
        <authorList>
            <consortium name="Genoscope - CEA"/>
            <person name="William W."/>
        </authorList>
    </citation>
    <scope>NUCLEOTIDE SEQUENCE</scope>
</reference>
<sequence>MKKVGNHFKSIDFFSVTYSPAISEGFNYNHSSIIGGVISLIIGSLSLLYCAYYLYLWQSGSLLPKVADDINKFQEDFRFGEINNHIEVIAYDNNGESAINPFKGDELIIMPLILDLDVGEYQALPTNFTQESKLDINQIVNKDRQFIVLFSLCKEEYLIEGYKCASDEVKKNYLSQYGNMIYANFEFTTINPSTFAHQSYFRTYSIFIHSGAELCSEITLHYQMNQYLIDQAFLFSSEIKEYNYISDSLNYIQYGAKSYCDTYYLPDTFGSYWILFQQQYHTVRIGYPSISEVFAAIGSIISILFSVKYLITILNLSQMRQSVLDDIMRQYYPEMRRFDIIKSFCGKIKSVKFDGLQVELSGFLKFQKQIHSQMACKLNYKNLLYEMSRFQFIIMSMKRRSEIQKVHSVGIKVPMKLSESGQTYLIDEGYQYQMQTLNVSNLNSVNSKYDILSINDALIFSPYSKKLNQPSELQSARNQEKCNSEEEINQEQDFYDVNYINLHGLTNRSHFN</sequence>
<evidence type="ECO:0008006" key="4">
    <source>
        <dbReference type="Google" id="ProtNLM"/>
    </source>
</evidence>